<evidence type="ECO:0000313" key="5">
    <source>
        <dbReference type="EMBL" id="CUU26140.1"/>
    </source>
</evidence>
<evidence type="ECO:0000256" key="3">
    <source>
        <dbReference type="ARBA" id="ARBA00023002"/>
    </source>
</evidence>
<dbReference type="PATRIC" id="fig|1619313.3.peg.4072"/>
<dbReference type="InterPro" id="IPR052178">
    <property type="entry name" value="Sec_Metab_Biosynth_SDR"/>
</dbReference>
<dbReference type="AlphaFoldDB" id="A0A0U5LUJ9"/>
<keyword evidence="6" id="KW-1185">Reference proteome</keyword>
<dbReference type="OrthoDB" id="9803333at2"/>
<dbReference type="EMBL" id="LN907828">
    <property type="protein sequence ID" value="CUU26140.1"/>
    <property type="molecule type" value="Genomic_DNA"/>
</dbReference>
<dbReference type="PANTHER" id="PTHR43618:SF8">
    <property type="entry name" value="7ALPHA-HYDROXYSTEROID DEHYDROGENASE"/>
    <property type="match status" value="1"/>
</dbReference>
<dbReference type="SMART" id="SM00822">
    <property type="entry name" value="PKS_KR"/>
    <property type="match status" value="1"/>
</dbReference>
<dbReference type="Proteomes" id="UP000059419">
    <property type="component" value="Plasmid pEM01"/>
</dbReference>
<accession>A0A0U5LUJ9</accession>
<dbReference type="RefSeq" id="WP_067436691.1">
    <property type="nucleotide sequence ID" value="NZ_LN907828.1"/>
</dbReference>
<protein>
    <submittedName>
        <fullName evidence="5">Putative oxidoreductase YkvO</fullName>
        <ecNumber evidence="5">1.-.-.-</ecNumber>
    </submittedName>
</protein>
<dbReference type="FunFam" id="3.40.50.720:FF:000084">
    <property type="entry name" value="Short-chain dehydrogenase reductase"/>
    <property type="match status" value="1"/>
</dbReference>
<name>A0A0U5LUJ9_9GAMM</name>
<dbReference type="GO" id="GO:0016491">
    <property type="term" value="F:oxidoreductase activity"/>
    <property type="evidence" value="ECO:0007669"/>
    <property type="project" value="UniProtKB-KW"/>
</dbReference>
<keyword evidence="3 5" id="KW-0560">Oxidoreductase</keyword>
<organism evidence="5 6">
    <name type="scientific">Duffyella gerundensis</name>
    <dbReference type="NCBI Taxonomy" id="1619313"/>
    <lineage>
        <taxon>Bacteria</taxon>
        <taxon>Pseudomonadati</taxon>
        <taxon>Pseudomonadota</taxon>
        <taxon>Gammaproteobacteria</taxon>
        <taxon>Enterobacterales</taxon>
        <taxon>Erwiniaceae</taxon>
        <taxon>Duffyella</taxon>
    </lineage>
</organism>
<dbReference type="InterPro" id="IPR002347">
    <property type="entry name" value="SDR_fam"/>
</dbReference>
<evidence type="ECO:0000313" key="6">
    <source>
        <dbReference type="Proteomes" id="UP000059419"/>
    </source>
</evidence>
<comment type="similarity">
    <text evidence="1">Belongs to the short-chain dehydrogenases/reductases (SDR) family.</text>
</comment>
<dbReference type="EC" id="1.-.-.-" evidence="5"/>
<evidence type="ECO:0000259" key="4">
    <source>
        <dbReference type="SMART" id="SM00822"/>
    </source>
</evidence>
<dbReference type="InterPro" id="IPR036291">
    <property type="entry name" value="NAD(P)-bd_dom_sf"/>
</dbReference>
<dbReference type="InterPro" id="IPR057326">
    <property type="entry name" value="KR_dom"/>
</dbReference>
<evidence type="ECO:0000256" key="1">
    <source>
        <dbReference type="ARBA" id="ARBA00006484"/>
    </source>
</evidence>
<dbReference type="Gene3D" id="3.40.50.720">
    <property type="entry name" value="NAD(P)-binding Rossmann-like Domain"/>
    <property type="match status" value="1"/>
</dbReference>
<keyword evidence="2" id="KW-0521">NADP</keyword>
<dbReference type="Pfam" id="PF13561">
    <property type="entry name" value="adh_short_C2"/>
    <property type="match status" value="1"/>
</dbReference>
<geneLocation type="plasmid" evidence="6">
    <name>pEM01</name>
</geneLocation>
<dbReference type="SUPFAM" id="SSF51735">
    <property type="entry name" value="NAD(P)-binding Rossmann-fold domains"/>
    <property type="match status" value="1"/>
</dbReference>
<dbReference type="PRINTS" id="PR00081">
    <property type="entry name" value="GDHRDH"/>
</dbReference>
<evidence type="ECO:0000256" key="2">
    <source>
        <dbReference type="ARBA" id="ARBA00022857"/>
    </source>
</evidence>
<sequence>MTTQSLKGRIALVTGGTTGLGFGAAKRLIEHGATVYITGRRQNVLDEAVTKLGNSARAICADVSSKEDMLRAAATIKVEQGHLDILFANAGGGHATPLEELTEDQIDSELSINVKGVVLTMQSMLDVLRDGSSVVLNASITADMGLPGFAVYAATKAAVRSLARSWTTDLKGRDIRVNTISPGVVPTEGYSNEQKMSDNDIASYAERVSAEIPAGRVGTAADIADALIFLVSDSSTYIRGIDLIVDGGMTRVYAGKN</sequence>
<dbReference type="PANTHER" id="PTHR43618">
    <property type="entry name" value="7-ALPHA-HYDROXYSTEROID DEHYDROGENASE"/>
    <property type="match status" value="1"/>
</dbReference>
<dbReference type="KEGG" id="ege:EM595_p0444"/>
<dbReference type="CDD" id="cd05233">
    <property type="entry name" value="SDR_c"/>
    <property type="match status" value="1"/>
</dbReference>
<proteinExistence type="inferred from homology"/>
<feature type="domain" description="Ketoreductase" evidence="4">
    <location>
        <begin position="9"/>
        <end position="189"/>
    </location>
</feature>
<reference evidence="6" key="1">
    <citation type="submission" date="2015-11" db="EMBL/GenBank/DDBJ databases">
        <authorList>
            <person name="Blom J."/>
        </authorList>
    </citation>
    <scope>NUCLEOTIDE SEQUENCE [LARGE SCALE GENOMIC DNA]</scope>
    <source>
        <plasmid evidence="6">pEM01</plasmid>
    </source>
</reference>
<gene>
    <name evidence="5" type="primary">ykvO3</name>
    <name evidence="5" type="ORF">EM595_p0444</name>
</gene>